<dbReference type="STRING" id="332411.VI06_15635"/>
<reference evidence="4" key="3">
    <citation type="journal article" date="2017" name="Plant Physiol. Biochem.">
        <title>Differential oxidative and antioxidative response of duckweed Lemna minor toward plant growth promoting/inhibiting bacteria.</title>
        <authorList>
            <person name="Ishizawa H."/>
            <person name="Kuroda M."/>
            <person name="Morikawa M."/>
            <person name="Ike M."/>
        </authorList>
    </citation>
    <scope>NUCLEOTIDE SEQUENCE [LARGE SCALE GENOMIC DNA]</scope>
    <source>
        <strain evidence="4">H3</strain>
    </source>
</reference>
<organism evidence="3 4">
    <name type="scientific">Aquitalea magnusonii</name>
    <dbReference type="NCBI Taxonomy" id="332411"/>
    <lineage>
        <taxon>Bacteria</taxon>
        <taxon>Pseudomonadati</taxon>
        <taxon>Pseudomonadota</taxon>
        <taxon>Betaproteobacteria</taxon>
        <taxon>Neisseriales</taxon>
        <taxon>Chromobacteriaceae</taxon>
        <taxon>Aquitalea</taxon>
    </lineage>
</organism>
<dbReference type="OrthoDB" id="8613141at2"/>
<sequence length="229" mass="24785">MLSQLNAAARGVVLLSALLWLMLLTVVVLGVGRLLRNEQRIGSNLDDAQLAFRLAETALQEGEAALPSLPQLAGLGAMPAVELRGPTSPFTLTCRQPRNPPPWQQGLCLSAALAGQAYPVPWQQRDASGLALLHPCGAARRVPLQPVSSGNYCPGVAPGPWYWADPHYLIELLDPRYPTPDGSGLLFRVSARGWGRQAGSVATLQSHVLLRPEGSQGRQWQRLSWRLLP</sequence>
<keyword evidence="1" id="KW-1133">Transmembrane helix</keyword>
<dbReference type="EMBL" id="AP018823">
    <property type="protein sequence ID" value="BBF87183.1"/>
    <property type="molecule type" value="Genomic_DNA"/>
</dbReference>
<dbReference type="AlphaFoldDB" id="A0A3G9GK19"/>
<proteinExistence type="predicted"/>
<dbReference type="Proteomes" id="UP000198290">
    <property type="component" value="Chromosome"/>
</dbReference>
<keyword evidence="1" id="KW-0472">Membrane</keyword>
<dbReference type="Pfam" id="PF13681">
    <property type="entry name" value="PilX"/>
    <property type="match status" value="1"/>
</dbReference>
<reference evidence="4" key="1">
    <citation type="journal article" date="2017" name="Biotechnol. Biofuels">
        <title>Evaluation of environmental bacterial communities as a factor affecting the growth of duckweed Lemna minor.</title>
        <authorList>
            <person name="Ishizawa H."/>
            <person name="Kuroda M."/>
            <person name="Morikawa M."/>
            <person name="Ike M."/>
        </authorList>
    </citation>
    <scope>NUCLEOTIDE SEQUENCE [LARGE SCALE GENOMIC DNA]</scope>
    <source>
        <strain evidence="4">H3</strain>
    </source>
</reference>
<evidence type="ECO:0000259" key="2">
    <source>
        <dbReference type="Pfam" id="PF13681"/>
    </source>
</evidence>
<gene>
    <name evidence="3" type="ORF">DLM_3597</name>
</gene>
<feature type="transmembrane region" description="Helical" evidence="1">
    <location>
        <begin position="12"/>
        <end position="35"/>
    </location>
</feature>
<accession>A0A3G9GK19</accession>
<name>A0A3G9GK19_9NEIS</name>
<keyword evidence="4" id="KW-1185">Reference proteome</keyword>
<protein>
    <recommendedName>
        <fullName evidence="2">PilX/PilW C-terminal domain-containing protein</fullName>
    </recommendedName>
</protein>
<dbReference type="KEGG" id="amah:DLM_3597"/>
<evidence type="ECO:0000313" key="4">
    <source>
        <dbReference type="Proteomes" id="UP000198290"/>
    </source>
</evidence>
<evidence type="ECO:0000256" key="1">
    <source>
        <dbReference type="SAM" id="Phobius"/>
    </source>
</evidence>
<feature type="domain" description="PilX/PilW C-terminal" evidence="2">
    <location>
        <begin position="122"/>
        <end position="207"/>
    </location>
</feature>
<evidence type="ECO:0000313" key="3">
    <source>
        <dbReference type="EMBL" id="BBF87183.1"/>
    </source>
</evidence>
<reference evidence="3 4" key="2">
    <citation type="journal article" date="2017" name="Genome Announc.">
        <title>Draft genome sequence of Aquitalea magnusonii strain H3, a plant growth-promoting bacterium of duckweed Lemna minor.</title>
        <authorList>
            <person name="Ishizawa H."/>
            <person name="Kuroda M."/>
            <person name="Ike M."/>
        </authorList>
    </citation>
    <scope>NUCLEOTIDE SEQUENCE [LARGE SCALE GENOMIC DNA]</scope>
    <source>
        <strain evidence="3 4">H3</strain>
    </source>
</reference>
<keyword evidence="1" id="KW-0812">Transmembrane</keyword>
<dbReference type="InterPro" id="IPR025205">
    <property type="entry name" value="PilX/PilW_C"/>
</dbReference>
<dbReference type="RefSeq" id="WP_089083637.1">
    <property type="nucleotide sequence ID" value="NZ_AP018823.1"/>
</dbReference>